<keyword evidence="1" id="KW-0812">Transmembrane</keyword>
<keyword evidence="3" id="KW-1185">Reference proteome</keyword>
<proteinExistence type="predicted"/>
<evidence type="ECO:0000256" key="1">
    <source>
        <dbReference type="SAM" id="Phobius"/>
    </source>
</evidence>
<dbReference type="AlphaFoldDB" id="A0A540VYJ0"/>
<reference evidence="2 3" key="1">
    <citation type="submission" date="2019-06" db="EMBL/GenBank/DDBJ databases">
        <title>Description of Kitasatospora acidophila sp. nov. isolated from pine grove soil, and reclassification of Streptomyces novaecaesareae to Kitasatospora novaeceasareae comb. nov.</title>
        <authorList>
            <person name="Kim M.J."/>
        </authorList>
    </citation>
    <scope>NUCLEOTIDE SEQUENCE [LARGE SCALE GENOMIC DNA]</scope>
    <source>
        <strain evidence="2 3">MMS16-CNU292</strain>
    </source>
</reference>
<keyword evidence="1" id="KW-0472">Membrane</keyword>
<organism evidence="2 3">
    <name type="scientific">Kitasatospora acidiphila</name>
    <dbReference type="NCBI Taxonomy" id="2567942"/>
    <lineage>
        <taxon>Bacteria</taxon>
        <taxon>Bacillati</taxon>
        <taxon>Actinomycetota</taxon>
        <taxon>Actinomycetes</taxon>
        <taxon>Kitasatosporales</taxon>
        <taxon>Streptomycetaceae</taxon>
        <taxon>Kitasatospora</taxon>
    </lineage>
</organism>
<dbReference type="RefSeq" id="WP_141632552.1">
    <property type="nucleotide sequence ID" value="NZ_VIGB01000003.1"/>
</dbReference>
<accession>A0A540VYJ0</accession>
<gene>
    <name evidence="2" type="ORF">E6W39_05605</name>
</gene>
<feature type="transmembrane region" description="Helical" evidence="1">
    <location>
        <begin position="99"/>
        <end position="120"/>
    </location>
</feature>
<keyword evidence="1" id="KW-1133">Transmembrane helix</keyword>
<protein>
    <recommendedName>
        <fullName evidence="4">PEGA domain-containing protein</fullName>
    </recommendedName>
</protein>
<name>A0A540VYJ0_9ACTN</name>
<sequence length="181" mass="18474">MNGTIAVYAEPPGIGRAGKFWVIIDGVRVGRVRQGDAMRFAVAAGTHTVRVGSGDRTTRSNTVTVAVAEGGESLVTARSTGLKFALIVPFLAGVVVPRVYVLGFVVLLAAVFAAVPGVLFRVAVQGLPEPSPVGPPAPPAADGEPAAVEAAVGETAAVGGSGLWWESDPALAKRYRKTADS</sequence>
<dbReference type="OrthoDB" id="3874143at2"/>
<evidence type="ECO:0008006" key="4">
    <source>
        <dbReference type="Google" id="ProtNLM"/>
    </source>
</evidence>
<evidence type="ECO:0000313" key="2">
    <source>
        <dbReference type="EMBL" id="TQF01829.1"/>
    </source>
</evidence>
<dbReference type="EMBL" id="VIGB01000003">
    <property type="protein sequence ID" value="TQF01829.1"/>
    <property type="molecule type" value="Genomic_DNA"/>
</dbReference>
<dbReference type="Proteomes" id="UP000319103">
    <property type="component" value="Unassembled WGS sequence"/>
</dbReference>
<evidence type="ECO:0000313" key="3">
    <source>
        <dbReference type="Proteomes" id="UP000319103"/>
    </source>
</evidence>
<comment type="caution">
    <text evidence="2">The sequence shown here is derived from an EMBL/GenBank/DDBJ whole genome shotgun (WGS) entry which is preliminary data.</text>
</comment>